<accession>A0ACB9L0V1</accession>
<organism evidence="1 2">
    <name type="scientific">Melastoma candidum</name>
    <dbReference type="NCBI Taxonomy" id="119954"/>
    <lineage>
        <taxon>Eukaryota</taxon>
        <taxon>Viridiplantae</taxon>
        <taxon>Streptophyta</taxon>
        <taxon>Embryophyta</taxon>
        <taxon>Tracheophyta</taxon>
        <taxon>Spermatophyta</taxon>
        <taxon>Magnoliopsida</taxon>
        <taxon>eudicotyledons</taxon>
        <taxon>Gunneridae</taxon>
        <taxon>Pentapetalae</taxon>
        <taxon>rosids</taxon>
        <taxon>malvids</taxon>
        <taxon>Myrtales</taxon>
        <taxon>Melastomataceae</taxon>
        <taxon>Melastomatoideae</taxon>
        <taxon>Melastomateae</taxon>
        <taxon>Melastoma</taxon>
    </lineage>
</organism>
<reference evidence="2" key="1">
    <citation type="journal article" date="2023" name="Front. Plant Sci.">
        <title>Chromosomal-level genome assembly of Melastoma candidum provides insights into trichome evolution.</title>
        <authorList>
            <person name="Zhong Y."/>
            <person name="Wu W."/>
            <person name="Sun C."/>
            <person name="Zou P."/>
            <person name="Liu Y."/>
            <person name="Dai S."/>
            <person name="Zhou R."/>
        </authorList>
    </citation>
    <scope>NUCLEOTIDE SEQUENCE [LARGE SCALE GENOMIC DNA]</scope>
</reference>
<name>A0ACB9L0V1_9MYRT</name>
<sequence>MEMKSASSSSNPNRPGLRQVFLRIPNGSTLSLLLPNANVSISSLKHFLFRRTHVPPSSQLLSLCGRVLPDTYHAPIPPNSTLSLSIRLFGGKGGFGSLLRGAATKAGQKKTSNFDACRDMSGRRLRHVNAEKKLEEWRAEEEQRRLEKMAEEFLKQNAKKAEKKGAGKSGDAATDKYVLKYREDSAKCIERVEECVKEVVGKRKIGKAIVPGGGDSKKLKIWMGKRKLEESDSGSEDDEDNERSVVSYGVPQPNSTGEQEGSPDSVTGGSRNQNGSAFGSSISSSEEEKDAVSLATSDCGGCSGQQGILKKEEENLDLEISNASGVYPVSEEKACEPMAKSSGSCQLVDHDGGVICPHGDEQITEAVQAFGEADTRSESQLGIFDEKPLDFDQYHSSSEMEALGMERLKMELQSHGLKCGGTLQERAARLFLLKSLSLDQIPKKHLAKK</sequence>
<comment type="caution">
    <text evidence="1">The sequence shown here is derived from an EMBL/GenBank/DDBJ whole genome shotgun (WGS) entry which is preliminary data.</text>
</comment>
<dbReference type="Proteomes" id="UP001057402">
    <property type="component" value="Chromosome 12"/>
</dbReference>
<protein>
    <submittedName>
        <fullName evidence="1">Uncharacterized protein</fullName>
    </submittedName>
</protein>
<gene>
    <name evidence="1" type="ORF">MLD38_039049</name>
</gene>
<keyword evidence="2" id="KW-1185">Reference proteome</keyword>
<evidence type="ECO:0000313" key="1">
    <source>
        <dbReference type="EMBL" id="KAI4303415.1"/>
    </source>
</evidence>
<evidence type="ECO:0000313" key="2">
    <source>
        <dbReference type="Proteomes" id="UP001057402"/>
    </source>
</evidence>
<proteinExistence type="predicted"/>
<dbReference type="EMBL" id="CM042891">
    <property type="protein sequence ID" value="KAI4303415.1"/>
    <property type="molecule type" value="Genomic_DNA"/>
</dbReference>